<name>A0A0T6B1M8_9SCAR</name>
<organism evidence="1 2">
    <name type="scientific">Oryctes borbonicus</name>
    <dbReference type="NCBI Taxonomy" id="1629725"/>
    <lineage>
        <taxon>Eukaryota</taxon>
        <taxon>Metazoa</taxon>
        <taxon>Ecdysozoa</taxon>
        <taxon>Arthropoda</taxon>
        <taxon>Hexapoda</taxon>
        <taxon>Insecta</taxon>
        <taxon>Pterygota</taxon>
        <taxon>Neoptera</taxon>
        <taxon>Endopterygota</taxon>
        <taxon>Coleoptera</taxon>
        <taxon>Polyphaga</taxon>
        <taxon>Scarabaeiformia</taxon>
        <taxon>Scarabaeidae</taxon>
        <taxon>Dynastinae</taxon>
        <taxon>Oryctes</taxon>
    </lineage>
</organism>
<protein>
    <submittedName>
        <fullName evidence="1">Uncharacterized protein</fullName>
    </submittedName>
</protein>
<dbReference type="Proteomes" id="UP000051574">
    <property type="component" value="Unassembled WGS sequence"/>
</dbReference>
<reference evidence="1 2" key="1">
    <citation type="submission" date="2015-09" db="EMBL/GenBank/DDBJ databases">
        <title>Draft genome of the scarab beetle Oryctes borbonicus.</title>
        <authorList>
            <person name="Meyer J.M."/>
            <person name="Markov G.V."/>
            <person name="Baskaran P."/>
            <person name="Herrmann M."/>
            <person name="Sommer R.J."/>
            <person name="Roedelsperger C."/>
        </authorList>
    </citation>
    <scope>NUCLEOTIDE SEQUENCE [LARGE SCALE GENOMIC DNA]</scope>
    <source>
        <strain evidence="1">OB123</strain>
        <tissue evidence="1">Whole animal</tissue>
    </source>
</reference>
<comment type="caution">
    <text evidence="1">The sequence shown here is derived from an EMBL/GenBank/DDBJ whole genome shotgun (WGS) entry which is preliminary data.</text>
</comment>
<evidence type="ECO:0000313" key="2">
    <source>
        <dbReference type="Proteomes" id="UP000051574"/>
    </source>
</evidence>
<dbReference type="GO" id="GO:0035869">
    <property type="term" value="C:ciliary transition zone"/>
    <property type="evidence" value="ECO:0007669"/>
    <property type="project" value="TreeGrafter"/>
</dbReference>
<proteinExistence type="predicted"/>
<dbReference type="AlphaFoldDB" id="A0A0T6B1M8"/>
<dbReference type="OrthoDB" id="184109at2759"/>
<dbReference type="InterPro" id="IPR040354">
    <property type="entry name" value="TCTN1-3"/>
</dbReference>
<dbReference type="PANTHER" id="PTHR14611">
    <property type="entry name" value="TECTONIC FAMILY MEMBER"/>
    <property type="match status" value="1"/>
</dbReference>
<dbReference type="EMBL" id="LJIG01016222">
    <property type="protein sequence ID" value="KRT81250.1"/>
    <property type="molecule type" value="Genomic_DNA"/>
</dbReference>
<dbReference type="GO" id="GO:0060271">
    <property type="term" value="P:cilium assembly"/>
    <property type="evidence" value="ECO:0007669"/>
    <property type="project" value="TreeGrafter"/>
</dbReference>
<dbReference type="PANTHER" id="PTHR14611:SF2">
    <property type="entry name" value="TECTONIC"/>
    <property type="match status" value="1"/>
</dbReference>
<gene>
    <name evidence="1" type="ORF">AMK59_5128</name>
</gene>
<keyword evidence="2" id="KW-1185">Reference proteome</keyword>
<accession>A0A0T6B1M8</accession>
<sequence length="550" mass="64461">MEPNRIYDTRYCKYLMLSYKNNTPYEWQVNQNSLFCIVKNNLPNEYSLHKEVVIRSLKTFSVRKYRFFQEIFSDDNAKFQKINKYYWNSLHTEKRIPHMENNSYFQYGDYVWIIENTTLKILKIPMNFEDTGILINKKARYLQDIKVTCIQTNVHAHNKFLDINTFITNVTVLSLPKSVNVHHLEGCPKNICIPVEARICNDVFEHCQNIRKPYNASTYKPNCNMTGNHGEYSCYNIVKRLRYVIFHNAEKGIVKVEVLFFLSNLKLAGLKTVYVLQEFEVQYAWINVTVKYDLLRSGNPGYIVGKPIIIGQIAKLTDTGKNINKNLIIIRESIDLASNFLVLSQRKADVCVLNNNTNTIIKFGYNTIFTCKMIDFLNVTSATAKRYCQEIQKAIFKLWSIANPYQNITRVYGKYGNADVNKIDEWGNITYTLNPNTLLSNITGNFLLNNSKIDCHHLYNVIKIDIFHARQVVKTLHNQEKIVWLMISFENRHNQSFLMIDNRISLKSQLRSEIMFYDVTTKKNKHYLGPPTFDIKIPDDLFYPFVKVKN</sequence>
<evidence type="ECO:0000313" key="1">
    <source>
        <dbReference type="EMBL" id="KRT81250.1"/>
    </source>
</evidence>